<organism evidence="1 2">
    <name type="scientific">Cladobotryum mycophilum</name>
    <dbReference type="NCBI Taxonomy" id="491253"/>
    <lineage>
        <taxon>Eukaryota</taxon>
        <taxon>Fungi</taxon>
        <taxon>Dikarya</taxon>
        <taxon>Ascomycota</taxon>
        <taxon>Pezizomycotina</taxon>
        <taxon>Sordariomycetes</taxon>
        <taxon>Hypocreomycetidae</taxon>
        <taxon>Hypocreales</taxon>
        <taxon>Hypocreaceae</taxon>
        <taxon>Cladobotryum</taxon>
    </lineage>
</organism>
<proteinExistence type="predicted"/>
<gene>
    <name evidence="1" type="ORF">PT974_03596</name>
</gene>
<reference evidence="1 2" key="1">
    <citation type="submission" date="2024-01" db="EMBL/GenBank/DDBJ databases">
        <title>Complete genome of Cladobotryum mycophilum ATHUM6906.</title>
        <authorList>
            <person name="Christinaki A.C."/>
            <person name="Myridakis A.I."/>
            <person name="Kouvelis V.N."/>
        </authorList>
    </citation>
    <scope>NUCLEOTIDE SEQUENCE [LARGE SCALE GENOMIC DNA]</scope>
    <source>
        <strain evidence="1 2">ATHUM6906</strain>
    </source>
</reference>
<protein>
    <submittedName>
        <fullName evidence="1">Uncharacterized protein</fullName>
    </submittedName>
</protein>
<evidence type="ECO:0000313" key="2">
    <source>
        <dbReference type="Proteomes" id="UP001338125"/>
    </source>
</evidence>
<name>A0ABR0SSS0_9HYPO</name>
<accession>A0ABR0SSS0</accession>
<dbReference type="EMBL" id="JAVFKD010000004">
    <property type="protein sequence ID" value="KAK5995198.1"/>
    <property type="molecule type" value="Genomic_DNA"/>
</dbReference>
<evidence type="ECO:0000313" key="1">
    <source>
        <dbReference type="EMBL" id="KAK5995198.1"/>
    </source>
</evidence>
<keyword evidence="2" id="KW-1185">Reference proteome</keyword>
<comment type="caution">
    <text evidence="1">The sequence shown here is derived from an EMBL/GenBank/DDBJ whole genome shotgun (WGS) entry which is preliminary data.</text>
</comment>
<dbReference type="Proteomes" id="UP001338125">
    <property type="component" value="Unassembled WGS sequence"/>
</dbReference>
<sequence length="51" mass="5644">MDATGSSEATPFTRCKVPVGWSPAHQKTINKGPGTSMDQQRIEFVFFPWSS</sequence>